<evidence type="ECO:0000313" key="8">
    <source>
        <dbReference type="EMBL" id="KAH9412475.1"/>
    </source>
</evidence>
<keyword evidence="4 6" id="KW-0472">Membrane</keyword>
<feature type="transmembrane region" description="Helical" evidence="6">
    <location>
        <begin position="180"/>
        <end position="201"/>
    </location>
</feature>
<dbReference type="EMBL" id="NJHN03000129">
    <property type="protein sequence ID" value="KAH9412475.1"/>
    <property type="molecule type" value="Genomic_DNA"/>
</dbReference>
<evidence type="ECO:0000256" key="3">
    <source>
        <dbReference type="ARBA" id="ARBA00022989"/>
    </source>
</evidence>
<evidence type="ECO:0000256" key="4">
    <source>
        <dbReference type="ARBA" id="ARBA00023136"/>
    </source>
</evidence>
<keyword evidence="8" id="KW-0813">Transport</keyword>
<keyword evidence="2 6" id="KW-0812">Transmembrane</keyword>
<feature type="transmembrane region" description="Helical" evidence="6">
    <location>
        <begin position="398"/>
        <end position="424"/>
    </location>
</feature>
<dbReference type="InterPro" id="IPR005828">
    <property type="entry name" value="MFS_sugar_transport-like"/>
</dbReference>
<name>A0ABQ8IQ45_DERPT</name>
<dbReference type="PRINTS" id="PR00171">
    <property type="entry name" value="SUGRTRNSPORT"/>
</dbReference>
<feature type="transmembrane region" description="Helical" evidence="6">
    <location>
        <begin position="146"/>
        <end position="168"/>
    </location>
</feature>
<proteinExistence type="predicted"/>
<dbReference type="InterPro" id="IPR005829">
    <property type="entry name" value="Sugar_transporter_CS"/>
</dbReference>
<reference evidence="8 9" key="1">
    <citation type="journal article" date="2018" name="J. Allergy Clin. Immunol.">
        <title>High-quality assembly of Dermatophagoides pteronyssinus genome and transcriptome reveals a wide range of novel allergens.</title>
        <authorList>
            <person name="Liu X.Y."/>
            <person name="Yang K.Y."/>
            <person name="Wang M.Q."/>
            <person name="Kwok J.S."/>
            <person name="Zeng X."/>
            <person name="Yang Z."/>
            <person name="Xiao X.J."/>
            <person name="Lau C.P."/>
            <person name="Li Y."/>
            <person name="Huang Z.M."/>
            <person name="Ba J.G."/>
            <person name="Yim A.K."/>
            <person name="Ouyang C.Y."/>
            <person name="Ngai S.M."/>
            <person name="Chan T.F."/>
            <person name="Leung E.L."/>
            <person name="Liu L."/>
            <person name="Liu Z.G."/>
            <person name="Tsui S.K."/>
        </authorList>
    </citation>
    <scope>NUCLEOTIDE SEQUENCE [LARGE SCALE GENOMIC DNA]</scope>
    <source>
        <strain evidence="8">Derp</strain>
    </source>
</reference>
<feature type="transmembrane region" description="Helical" evidence="6">
    <location>
        <begin position="365"/>
        <end position="386"/>
    </location>
</feature>
<dbReference type="SUPFAM" id="SSF103473">
    <property type="entry name" value="MFS general substrate transporter"/>
    <property type="match status" value="1"/>
</dbReference>
<evidence type="ECO:0000313" key="9">
    <source>
        <dbReference type="Proteomes" id="UP000887458"/>
    </source>
</evidence>
<evidence type="ECO:0000256" key="6">
    <source>
        <dbReference type="SAM" id="Phobius"/>
    </source>
</evidence>
<dbReference type="PANTHER" id="PTHR48021">
    <property type="match status" value="1"/>
</dbReference>
<dbReference type="InterPro" id="IPR003663">
    <property type="entry name" value="Sugar/inositol_transpt"/>
</dbReference>
<accession>A0ABQ8IQ45</accession>
<comment type="subcellular location">
    <subcellularLocation>
        <location evidence="1">Membrane</location>
        <topology evidence="1">Multi-pass membrane protein</topology>
    </subcellularLocation>
</comment>
<feature type="transmembrane region" description="Helical" evidence="6">
    <location>
        <begin position="464"/>
        <end position="484"/>
    </location>
</feature>
<feature type="transmembrane region" description="Helical" evidence="6">
    <location>
        <begin position="94"/>
        <end position="115"/>
    </location>
</feature>
<feature type="coiled-coil region" evidence="5">
    <location>
        <begin position="237"/>
        <end position="264"/>
    </location>
</feature>
<dbReference type="InterPro" id="IPR050549">
    <property type="entry name" value="MFS_Trehalose_Transporter"/>
</dbReference>
<feature type="transmembrane region" description="Helical" evidence="6">
    <location>
        <begin position="38"/>
        <end position="63"/>
    </location>
</feature>
<dbReference type="PROSITE" id="PS00217">
    <property type="entry name" value="SUGAR_TRANSPORT_2"/>
    <property type="match status" value="1"/>
</dbReference>
<comment type="caution">
    <text evidence="8">The sequence shown here is derived from an EMBL/GenBank/DDBJ whole genome shotgun (WGS) entry which is preliminary data.</text>
</comment>
<dbReference type="PANTHER" id="PTHR48021:SF1">
    <property type="entry name" value="GH07001P-RELATED"/>
    <property type="match status" value="1"/>
</dbReference>
<dbReference type="Proteomes" id="UP000887458">
    <property type="component" value="Unassembled WGS sequence"/>
</dbReference>
<organism evidence="8 9">
    <name type="scientific">Dermatophagoides pteronyssinus</name>
    <name type="common">European house dust mite</name>
    <dbReference type="NCBI Taxonomy" id="6956"/>
    <lineage>
        <taxon>Eukaryota</taxon>
        <taxon>Metazoa</taxon>
        <taxon>Ecdysozoa</taxon>
        <taxon>Arthropoda</taxon>
        <taxon>Chelicerata</taxon>
        <taxon>Arachnida</taxon>
        <taxon>Acari</taxon>
        <taxon>Acariformes</taxon>
        <taxon>Sarcoptiformes</taxon>
        <taxon>Astigmata</taxon>
        <taxon>Psoroptidia</taxon>
        <taxon>Analgoidea</taxon>
        <taxon>Pyroglyphidae</taxon>
        <taxon>Dermatophagoidinae</taxon>
        <taxon>Dermatophagoides</taxon>
    </lineage>
</organism>
<evidence type="ECO:0000256" key="2">
    <source>
        <dbReference type="ARBA" id="ARBA00022692"/>
    </source>
</evidence>
<keyword evidence="9" id="KW-1185">Reference proteome</keyword>
<reference evidence="8 9" key="2">
    <citation type="journal article" date="2022" name="Mol. Biol. Evol.">
        <title>Comparative Genomics Reveals Insights into the Divergent Evolution of Astigmatic Mites and Household Pest Adaptations.</title>
        <authorList>
            <person name="Xiong Q."/>
            <person name="Wan A.T."/>
            <person name="Liu X."/>
            <person name="Fung C.S."/>
            <person name="Xiao X."/>
            <person name="Malainual N."/>
            <person name="Hou J."/>
            <person name="Wang L."/>
            <person name="Wang M."/>
            <person name="Yang K.Y."/>
            <person name="Cui Y."/>
            <person name="Leung E.L."/>
            <person name="Nong W."/>
            <person name="Shin S.K."/>
            <person name="Au S.W."/>
            <person name="Jeong K.Y."/>
            <person name="Chew F.T."/>
            <person name="Hui J.H."/>
            <person name="Leung T.F."/>
            <person name="Tungtrongchitr A."/>
            <person name="Zhong N."/>
            <person name="Liu Z."/>
            <person name="Tsui S.K."/>
        </authorList>
    </citation>
    <scope>NUCLEOTIDE SEQUENCE [LARGE SCALE GENOMIC DNA]</scope>
    <source>
        <strain evidence="8">Derp</strain>
    </source>
</reference>
<evidence type="ECO:0000256" key="5">
    <source>
        <dbReference type="SAM" id="Coils"/>
    </source>
</evidence>
<keyword evidence="3 6" id="KW-1133">Transmembrane helix</keyword>
<feature type="transmembrane region" description="Helical" evidence="6">
    <location>
        <begin position="122"/>
        <end position="140"/>
    </location>
</feature>
<keyword evidence="8" id="KW-0762">Sugar transport</keyword>
<feature type="domain" description="Major facilitator superfamily (MFS) profile" evidence="7">
    <location>
        <begin position="39"/>
        <end position="489"/>
    </location>
</feature>
<gene>
    <name evidence="8" type="primary">SLC2A8_2</name>
    <name evidence="8" type="ORF">DERP_006436</name>
</gene>
<evidence type="ECO:0000259" key="7">
    <source>
        <dbReference type="PROSITE" id="PS50850"/>
    </source>
</evidence>
<feature type="transmembrane region" description="Helical" evidence="6">
    <location>
        <begin position="341"/>
        <end position="358"/>
    </location>
</feature>
<sequence length="502" mass="56576">MATIESNENHSSSNCIGEDQLQMNVDVDDKSNKYKPSWLIYLATFGAQLLTLSFGMTMGWTSIANEELDSNFNITNPNDHWKTPVIPNEMEKQLIASIWTIGSVFGGFTSGYLIDKFGRKKVLIALGIPFTLAWLMIGFAQSSLMIIIGRIINGFGVGISMATIPRYLAEICTPKIRGYIGMTVGYFTCLGMFMVNIFNVLNFHWNHLGFIAIIPIILMMIIMFFMPESPIWCINFISDKDEAIREAEKNLKRFRSNDSDLQQEINDIIEMKNTSDKTNETNHLNGSLIRSIRRKDIYKPFFISMLLMTFQQFCGASIVIYSMNDIFQTSGSTLSSKQSSSVTNGIMLVMVIIGSFLIDRFGRRILIMISGAAQALSIGILGIYYYQHISDIQQSSSLLPIICVSIFVSGYSLGMGGICWLIIAEITPPQAVWLVMSISSVYSGIGTFIMIISTKSFFHILKEYGTYWLFTVINIIMIIFGYFLPETKGRTIDEISKIFKYN</sequence>
<dbReference type="Pfam" id="PF00083">
    <property type="entry name" value="Sugar_tr"/>
    <property type="match status" value="1"/>
</dbReference>
<dbReference type="PROSITE" id="PS50850">
    <property type="entry name" value="MFS"/>
    <property type="match status" value="1"/>
</dbReference>
<feature type="transmembrane region" description="Helical" evidence="6">
    <location>
        <begin position="431"/>
        <end position="452"/>
    </location>
</feature>
<feature type="transmembrane region" description="Helical" evidence="6">
    <location>
        <begin position="300"/>
        <end position="321"/>
    </location>
</feature>
<dbReference type="Gene3D" id="1.20.1250.20">
    <property type="entry name" value="MFS general substrate transporter like domains"/>
    <property type="match status" value="1"/>
</dbReference>
<dbReference type="PROSITE" id="PS00216">
    <property type="entry name" value="SUGAR_TRANSPORT_1"/>
    <property type="match status" value="2"/>
</dbReference>
<dbReference type="InterPro" id="IPR020846">
    <property type="entry name" value="MFS_dom"/>
</dbReference>
<feature type="transmembrane region" description="Helical" evidence="6">
    <location>
        <begin position="207"/>
        <end position="226"/>
    </location>
</feature>
<dbReference type="InterPro" id="IPR036259">
    <property type="entry name" value="MFS_trans_sf"/>
</dbReference>
<evidence type="ECO:0000256" key="1">
    <source>
        <dbReference type="ARBA" id="ARBA00004141"/>
    </source>
</evidence>
<keyword evidence="5" id="KW-0175">Coiled coil</keyword>
<protein>
    <submittedName>
        <fullName evidence="8">Solute carrier 2 (Facilitated glucose transporter) member 8</fullName>
    </submittedName>
</protein>